<keyword evidence="7" id="KW-1185">Reference proteome</keyword>
<reference evidence="6 7" key="1">
    <citation type="submission" date="2018-01" db="EMBL/GenBank/DDBJ databases">
        <title>Draft genome of the strawberry crown rot pathogen Phytophthora cactorum.</title>
        <authorList>
            <person name="Armitage A.D."/>
            <person name="Lysoe E."/>
            <person name="Nellist C.F."/>
            <person name="Harrison R.J."/>
            <person name="Brurberg M.B."/>
        </authorList>
    </citation>
    <scope>NUCLEOTIDE SEQUENCE [LARGE SCALE GENOMIC DNA]</scope>
    <source>
        <strain evidence="6 7">10300</strain>
    </source>
</reference>
<gene>
    <name evidence="6" type="ORF">PC110_g639</name>
</gene>
<accession>A0A329T3C0</accession>
<evidence type="ECO:0000256" key="1">
    <source>
        <dbReference type="ARBA" id="ARBA00004340"/>
    </source>
</evidence>
<name>A0A329T3C0_9STRA</name>
<dbReference type="GO" id="GO:0043657">
    <property type="term" value="C:host cell"/>
    <property type="evidence" value="ECO:0007669"/>
    <property type="project" value="UniProtKB-SubCell"/>
</dbReference>
<dbReference type="Pfam" id="PF20147">
    <property type="entry name" value="Crinkler"/>
    <property type="match status" value="1"/>
</dbReference>
<evidence type="ECO:0000259" key="5">
    <source>
        <dbReference type="Pfam" id="PF20147"/>
    </source>
</evidence>
<dbReference type="CDD" id="cd17039">
    <property type="entry name" value="Ubl_ubiquitin_like"/>
    <property type="match status" value="1"/>
</dbReference>
<keyword evidence="4" id="KW-0732">Signal</keyword>
<feature type="signal peptide" evidence="4">
    <location>
        <begin position="1"/>
        <end position="17"/>
    </location>
</feature>
<proteinExistence type="predicted"/>
<dbReference type="AlphaFoldDB" id="A0A329T3C0"/>
<evidence type="ECO:0000313" key="6">
    <source>
        <dbReference type="EMBL" id="RAW43169.1"/>
    </source>
</evidence>
<comment type="caution">
    <text evidence="6">The sequence shown here is derived from an EMBL/GenBank/DDBJ whole genome shotgun (WGS) entry which is preliminary data.</text>
</comment>
<evidence type="ECO:0000256" key="4">
    <source>
        <dbReference type="SAM" id="SignalP"/>
    </source>
</evidence>
<dbReference type="EMBL" id="MJFZ01000007">
    <property type="protein sequence ID" value="RAW43169.1"/>
    <property type="molecule type" value="Genomic_DNA"/>
</dbReference>
<dbReference type="GO" id="GO:0005576">
    <property type="term" value="C:extracellular region"/>
    <property type="evidence" value="ECO:0007669"/>
    <property type="project" value="UniProtKB-SubCell"/>
</dbReference>
<protein>
    <recommendedName>
        <fullName evidence="5">Crinkler effector protein N-terminal domain-containing protein</fullName>
    </recommendedName>
</protein>
<feature type="domain" description="Crinkler effector protein N-terminal" evidence="5">
    <location>
        <begin position="2"/>
        <end position="112"/>
    </location>
</feature>
<comment type="subcellular location">
    <subcellularLocation>
        <location evidence="1">Host cell</location>
    </subcellularLocation>
    <subcellularLocation>
        <location evidence="2">Secreted</location>
    </subcellularLocation>
</comment>
<dbReference type="InterPro" id="IPR045379">
    <property type="entry name" value="Crinkler_N"/>
</dbReference>
<dbReference type="Proteomes" id="UP000251314">
    <property type="component" value="Unassembled WGS sequence"/>
</dbReference>
<evidence type="ECO:0000256" key="3">
    <source>
        <dbReference type="ARBA" id="ARBA00022525"/>
    </source>
</evidence>
<sequence length="169" mass="18985">MVKLFCAIVGVAGSAFSVRVDESDSVDDLKDAIKEKKMYQFPADKLQLFLAKKDKGRGAWLKSKDLLRMRKGEIPNEVESRYMKEELEDPTDKICSKFPSTIPDGTIHVLVVVPEQGTSAPIVSDGGVFDRCSDPFFSKFQTVDEVNSWLQFSALLPLTERQTLYIRSS</sequence>
<dbReference type="Gene3D" id="3.10.20.90">
    <property type="entry name" value="Phosphatidylinositol 3-kinase Catalytic Subunit, Chain A, domain 1"/>
    <property type="match status" value="1"/>
</dbReference>
<evidence type="ECO:0000256" key="2">
    <source>
        <dbReference type="ARBA" id="ARBA00004613"/>
    </source>
</evidence>
<organism evidence="6 7">
    <name type="scientific">Phytophthora cactorum</name>
    <dbReference type="NCBI Taxonomy" id="29920"/>
    <lineage>
        <taxon>Eukaryota</taxon>
        <taxon>Sar</taxon>
        <taxon>Stramenopiles</taxon>
        <taxon>Oomycota</taxon>
        <taxon>Peronosporomycetes</taxon>
        <taxon>Peronosporales</taxon>
        <taxon>Peronosporaceae</taxon>
        <taxon>Phytophthora</taxon>
    </lineage>
</organism>
<feature type="chain" id="PRO_5016456767" description="Crinkler effector protein N-terminal domain-containing protein" evidence="4">
    <location>
        <begin position="18"/>
        <end position="169"/>
    </location>
</feature>
<evidence type="ECO:0000313" key="7">
    <source>
        <dbReference type="Proteomes" id="UP000251314"/>
    </source>
</evidence>
<dbReference type="VEuPathDB" id="FungiDB:PC110_g639"/>
<keyword evidence="3" id="KW-0964">Secreted</keyword>
<dbReference type="OrthoDB" id="434211at2759"/>
<feature type="non-terminal residue" evidence="6">
    <location>
        <position position="169"/>
    </location>
</feature>